<proteinExistence type="predicted"/>
<comment type="caution">
    <text evidence="1">The sequence shown here is derived from an EMBL/GenBank/DDBJ whole genome shotgun (WGS) entry which is preliminary data.</text>
</comment>
<accession>A0ACC3NAD9</accession>
<keyword evidence="2" id="KW-1185">Reference proteome</keyword>
<evidence type="ECO:0000313" key="1">
    <source>
        <dbReference type="EMBL" id="KAK3712708.1"/>
    </source>
</evidence>
<name>A0ACC3NAD9_9PEZI</name>
<evidence type="ECO:0000313" key="2">
    <source>
        <dbReference type="Proteomes" id="UP001281147"/>
    </source>
</evidence>
<organism evidence="1 2">
    <name type="scientific">Vermiconidia calcicola</name>
    <dbReference type="NCBI Taxonomy" id="1690605"/>
    <lineage>
        <taxon>Eukaryota</taxon>
        <taxon>Fungi</taxon>
        <taxon>Dikarya</taxon>
        <taxon>Ascomycota</taxon>
        <taxon>Pezizomycotina</taxon>
        <taxon>Dothideomycetes</taxon>
        <taxon>Dothideomycetidae</taxon>
        <taxon>Mycosphaerellales</taxon>
        <taxon>Extremaceae</taxon>
        <taxon>Vermiconidia</taxon>
    </lineage>
</organism>
<protein>
    <submittedName>
        <fullName evidence="1">Uncharacterized protein</fullName>
    </submittedName>
</protein>
<reference evidence="1" key="1">
    <citation type="submission" date="2023-07" db="EMBL/GenBank/DDBJ databases">
        <title>Black Yeasts Isolated from many extreme environments.</title>
        <authorList>
            <person name="Coleine C."/>
            <person name="Stajich J.E."/>
            <person name="Selbmann L."/>
        </authorList>
    </citation>
    <scope>NUCLEOTIDE SEQUENCE</scope>
    <source>
        <strain evidence="1">CCFEE 5714</strain>
    </source>
</reference>
<gene>
    <name evidence="1" type="ORF">LTR37_008972</name>
</gene>
<dbReference type="EMBL" id="JAUTXU010000068">
    <property type="protein sequence ID" value="KAK3712708.1"/>
    <property type="molecule type" value="Genomic_DNA"/>
</dbReference>
<sequence>MSGRSCKSAALAPRAHPDDHIAARAKGRLGTKKTTPAKHALAETLKELTTTVVKTVDNAKKRLTPQYCDKSEEEKTMRQQMQDAKVTFQRLYANQGGQSRFES</sequence>
<dbReference type="Proteomes" id="UP001281147">
    <property type="component" value="Unassembled WGS sequence"/>
</dbReference>